<name>A0AAW4N5Q0_9BACT</name>
<comment type="caution">
    <text evidence="2">The sequence shown here is derived from an EMBL/GenBank/DDBJ whole genome shotgun (WGS) entry which is preliminary data.</text>
</comment>
<feature type="compositionally biased region" description="Polar residues" evidence="1">
    <location>
        <begin position="117"/>
        <end position="140"/>
    </location>
</feature>
<evidence type="ECO:0000313" key="3">
    <source>
        <dbReference type="Proteomes" id="UP001196765"/>
    </source>
</evidence>
<evidence type="ECO:0000256" key="1">
    <source>
        <dbReference type="SAM" id="MobiDB-lite"/>
    </source>
</evidence>
<sequence length="174" mass="19407">MDDMDFNEGMMPSTNGLADPNEDLLGTSHTNPFDSGFDAEHPFPTYEQLRNAGFSSEVAHNMIDGLDHAYSQKELYHVLYESDDPLTAYNEMMDGKVQETCDKIDELVDGVEKSGLLGNTETTEQPSVETSHYNKPSSVEASDDEKEIGSCDCRSECRYNTGSTYKYADYGYSD</sequence>
<dbReference type="Proteomes" id="UP001196765">
    <property type="component" value="Unassembled WGS sequence"/>
</dbReference>
<proteinExistence type="predicted"/>
<organism evidence="2 3">
    <name type="scientific">Segatella copri</name>
    <dbReference type="NCBI Taxonomy" id="165179"/>
    <lineage>
        <taxon>Bacteria</taxon>
        <taxon>Pseudomonadati</taxon>
        <taxon>Bacteroidota</taxon>
        <taxon>Bacteroidia</taxon>
        <taxon>Bacteroidales</taxon>
        <taxon>Prevotellaceae</taxon>
        <taxon>Segatella</taxon>
    </lineage>
</organism>
<feature type="region of interest" description="Disordered" evidence="1">
    <location>
        <begin position="112"/>
        <end position="148"/>
    </location>
</feature>
<protein>
    <submittedName>
        <fullName evidence="2">Uncharacterized protein</fullName>
    </submittedName>
</protein>
<dbReference type="AlphaFoldDB" id="A0AAW4N5Q0"/>
<accession>A0AAW4N5Q0</accession>
<dbReference type="EMBL" id="JAHOEI010000060">
    <property type="protein sequence ID" value="MBV3388584.1"/>
    <property type="molecule type" value="Genomic_DNA"/>
</dbReference>
<dbReference type="RefSeq" id="WP_118312074.1">
    <property type="nucleotide sequence ID" value="NZ_JAHOEI010000060.1"/>
</dbReference>
<gene>
    <name evidence="2" type="ORF">KSW82_12645</name>
</gene>
<reference evidence="2" key="1">
    <citation type="submission" date="2021-06" db="EMBL/GenBank/DDBJ databases">
        <title>Collection of gut derived symbiotic bacterial strains cultured from healthy donors.</title>
        <authorList>
            <person name="Lin H."/>
            <person name="Littmann E."/>
            <person name="Pamer E.G."/>
        </authorList>
    </citation>
    <scope>NUCLEOTIDE SEQUENCE</scope>
    <source>
        <strain evidence="2">MSK.21.74</strain>
    </source>
</reference>
<evidence type="ECO:0000313" key="2">
    <source>
        <dbReference type="EMBL" id="MBV3388584.1"/>
    </source>
</evidence>